<feature type="binding site" evidence="9">
    <location>
        <position position="227"/>
    </location>
    <ligand>
        <name>Mg(2+)</name>
        <dbReference type="ChEBI" id="CHEBI:18420"/>
        <label>1</label>
    </ligand>
</feature>
<dbReference type="PANTHER" id="PTHR43285:SF2">
    <property type="entry name" value="ANTHRANILATE PHOSPHORIBOSYLTRANSFERASE"/>
    <property type="match status" value="1"/>
</dbReference>
<dbReference type="HAMAP" id="MF_00211">
    <property type="entry name" value="TrpD"/>
    <property type="match status" value="1"/>
</dbReference>
<dbReference type="Gene3D" id="1.20.970.10">
    <property type="entry name" value="Transferase, Pyrimidine Nucleoside Phosphorylase, Chain C"/>
    <property type="match status" value="1"/>
</dbReference>
<evidence type="ECO:0000256" key="7">
    <source>
        <dbReference type="ARBA" id="ARBA00052328"/>
    </source>
</evidence>
<dbReference type="GO" id="GO:0000287">
    <property type="term" value="F:magnesium ion binding"/>
    <property type="evidence" value="ECO:0007669"/>
    <property type="project" value="UniProtKB-UniRule"/>
</dbReference>
<sequence>MAFTNHLNQIIRRVDLTADAMASMVSEIFSGTITNAQIGAFMAALATKRETADELYGAALAMRRKAAKIQTLEKKCVDTCGTGGDASGSFNVSTTTAFVVAGCGVTVAKHGNRSISSKCGSADLLEALGVVIDLDPEIVEEAVNEIGIGFLFAPRFHGAMRHAAGARKEVGIRSIFNMLGPLTNPAAASCQLLGVFDPKLTEMFAQTLKLLGTHRALVVHGHDGMDEITVCAPTRVSELKDGMIRSYDLDPLDFFDHYADPSELKGGDPAMNAAITTAILKGEKGARRNIVLINSAAALMATDSVEDLAQGIKMAETAIDSGRAMDKLGQLVTFTRENS</sequence>
<dbReference type="InterPro" id="IPR036320">
    <property type="entry name" value="Glycosyl_Trfase_fam3_N_dom_sf"/>
</dbReference>
<dbReference type="FunFam" id="3.40.1030.10:FF:000002">
    <property type="entry name" value="Anthranilate phosphoribosyltransferase"/>
    <property type="match status" value="1"/>
</dbReference>
<dbReference type="PANTHER" id="PTHR43285">
    <property type="entry name" value="ANTHRANILATE PHOSPHORIBOSYLTRANSFERASE"/>
    <property type="match status" value="1"/>
</dbReference>
<dbReference type="GO" id="GO:0005829">
    <property type="term" value="C:cytosol"/>
    <property type="evidence" value="ECO:0007669"/>
    <property type="project" value="TreeGrafter"/>
</dbReference>
<keyword evidence="9" id="KW-0479">Metal-binding</keyword>
<keyword evidence="5 9" id="KW-0822">Tryptophan biosynthesis</keyword>
<feature type="binding site" evidence="9">
    <location>
        <position position="112"/>
    </location>
    <ligand>
        <name>anthranilate</name>
        <dbReference type="ChEBI" id="CHEBI:16567"/>
        <label>1</label>
    </ligand>
</feature>
<evidence type="ECO:0000256" key="5">
    <source>
        <dbReference type="ARBA" id="ARBA00022822"/>
    </source>
</evidence>
<feature type="binding site" evidence="9">
    <location>
        <position position="81"/>
    </location>
    <ligand>
        <name>anthranilate</name>
        <dbReference type="ChEBI" id="CHEBI:16567"/>
        <label>1</label>
    </ligand>
</feature>
<comment type="pathway">
    <text evidence="1 9">Amino-acid biosynthesis; L-tryptophan biosynthesis; L-tryptophan from chorismate: step 2/5.</text>
</comment>
<feature type="domain" description="Glycosyl transferase family 3" evidence="10">
    <location>
        <begin position="74"/>
        <end position="324"/>
    </location>
</feature>
<keyword evidence="2 9" id="KW-0028">Amino-acid biosynthesis</keyword>
<evidence type="ECO:0000256" key="3">
    <source>
        <dbReference type="ARBA" id="ARBA00022676"/>
    </source>
</evidence>
<dbReference type="RefSeq" id="WP_015903659.1">
    <property type="nucleotide sequence ID" value="NC_012108.1"/>
</dbReference>
<dbReference type="EC" id="2.4.2.18" evidence="9"/>
<keyword evidence="9" id="KW-0460">Magnesium</keyword>
<dbReference type="AlphaFoldDB" id="C0QB74"/>
<accession>C0QB74</accession>
<feature type="binding site" evidence="9">
    <location>
        <position position="167"/>
    </location>
    <ligand>
        <name>anthranilate</name>
        <dbReference type="ChEBI" id="CHEBI:16567"/>
        <label>2</label>
    </ligand>
</feature>
<dbReference type="SUPFAM" id="SSF47648">
    <property type="entry name" value="Nucleoside phosphorylase/phosphoribosyltransferase N-terminal domain"/>
    <property type="match status" value="1"/>
</dbReference>
<comment type="cofactor">
    <cofactor evidence="9">
        <name>Mg(2+)</name>
        <dbReference type="ChEBI" id="CHEBI:18420"/>
    </cofactor>
    <text evidence="9">Binds 2 magnesium ions per monomer.</text>
</comment>
<dbReference type="EMBL" id="CP001087">
    <property type="protein sequence ID" value="ACN14873.1"/>
    <property type="molecule type" value="Genomic_DNA"/>
</dbReference>
<dbReference type="SUPFAM" id="SSF52418">
    <property type="entry name" value="Nucleoside phosphorylase/phosphoribosyltransferase catalytic domain"/>
    <property type="match status" value="1"/>
</dbReference>
<gene>
    <name evidence="12" type="primary">trpD2</name>
    <name evidence="9" type="synonym">trpD</name>
    <name evidence="12" type="ordered locus">HRM2_17690</name>
</gene>
<dbReference type="GO" id="GO:0004048">
    <property type="term" value="F:anthranilate phosphoribosyltransferase activity"/>
    <property type="evidence" value="ECO:0007669"/>
    <property type="project" value="UniProtKB-UniRule"/>
</dbReference>
<dbReference type="Gene3D" id="3.40.1030.10">
    <property type="entry name" value="Nucleoside phosphorylase/phosphoribosyltransferase catalytic domain"/>
    <property type="match status" value="1"/>
</dbReference>
<dbReference type="InterPro" id="IPR017459">
    <property type="entry name" value="Glycosyl_Trfase_fam3_N_dom"/>
</dbReference>
<comment type="subunit">
    <text evidence="9">Homodimer.</text>
</comment>
<dbReference type="InterPro" id="IPR035902">
    <property type="entry name" value="Nuc_phospho_transferase"/>
</dbReference>
<feature type="binding site" evidence="9">
    <location>
        <begin position="91"/>
        <end position="94"/>
    </location>
    <ligand>
        <name>5-phospho-alpha-D-ribose 1-diphosphate</name>
        <dbReference type="ChEBI" id="CHEBI:58017"/>
    </ligand>
</feature>
<evidence type="ECO:0000313" key="12">
    <source>
        <dbReference type="EMBL" id="ACN14873.1"/>
    </source>
</evidence>
<protein>
    <recommendedName>
        <fullName evidence="9">Anthranilate phosphoribosyltransferase</fullName>
        <ecNumber evidence="9">2.4.2.18</ecNumber>
    </recommendedName>
</protein>
<proteinExistence type="inferred from homology"/>
<dbReference type="UniPathway" id="UPA00035">
    <property type="reaction ID" value="UER00041"/>
</dbReference>
<keyword evidence="4 9" id="KW-0808">Transferase</keyword>
<feature type="binding site" evidence="9">
    <location>
        <position position="227"/>
    </location>
    <ligand>
        <name>Mg(2+)</name>
        <dbReference type="ChEBI" id="CHEBI:18420"/>
        <label>2</label>
    </ligand>
</feature>
<dbReference type="KEGG" id="dat:HRM2_17690"/>
<reference evidence="12 13" key="1">
    <citation type="journal article" date="2009" name="Environ. Microbiol.">
        <title>Genome sequence of Desulfobacterium autotrophicum HRM2, a marine sulfate reducer oxidizing organic carbon completely to carbon dioxide.</title>
        <authorList>
            <person name="Strittmatter A.W."/>
            <person name="Liesegang H."/>
            <person name="Rabus R."/>
            <person name="Decker I."/>
            <person name="Amann J."/>
            <person name="Andres S."/>
            <person name="Henne A."/>
            <person name="Fricke W.F."/>
            <person name="Martinez-Arias R."/>
            <person name="Bartels D."/>
            <person name="Goesmann A."/>
            <person name="Krause L."/>
            <person name="Puehler A."/>
            <person name="Klenk H.P."/>
            <person name="Richter M."/>
            <person name="Schuler M."/>
            <person name="Gloeckner F.O."/>
            <person name="Meyerdierks A."/>
            <person name="Gottschalk G."/>
            <person name="Amann R."/>
        </authorList>
    </citation>
    <scope>NUCLEOTIDE SEQUENCE [LARGE SCALE GENOMIC DNA]</scope>
    <source>
        <strain evidence="13">ATCC 43914 / DSM 3382 / HRM2</strain>
    </source>
</reference>
<evidence type="ECO:0000256" key="4">
    <source>
        <dbReference type="ARBA" id="ARBA00022679"/>
    </source>
</evidence>
<comment type="similarity">
    <text evidence="8">In the C-terminal section; belongs to the anthranilate phosphoribosyltransferase family.</text>
</comment>
<dbReference type="NCBIfam" id="TIGR01245">
    <property type="entry name" value="trpD"/>
    <property type="match status" value="1"/>
</dbReference>
<feature type="binding site" evidence="9">
    <location>
        <position position="81"/>
    </location>
    <ligand>
        <name>5-phospho-alpha-D-ribose 1-diphosphate</name>
        <dbReference type="ChEBI" id="CHEBI:58017"/>
    </ligand>
</feature>
<name>C0QB74_DESAH</name>
<feature type="domain" description="Glycosyl transferase family 3 N-terminal" evidence="11">
    <location>
        <begin position="7"/>
        <end position="66"/>
    </location>
</feature>
<evidence type="ECO:0000313" key="13">
    <source>
        <dbReference type="Proteomes" id="UP000000442"/>
    </source>
</evidence>
<dbReference type="InterPro" id="IPR000312">
    <property type="entry name" value="Glycosyl_Trfase_fam3"/>
</dbReference>
<feature type="binding site" evidence="9">
    <location>
        <position position="226"/>
    </location>
    <ligand>
        <name>Mg(2+)</name>
        <dbReference type="ChEBI" id="CHEBI:18420"/>
        <label>2</label>
    </ligand>
</feature>
<evidence type="ECO:0000259" key="11">
    <source>
        <dbReference type="Pfam" id="PF02885"/>
    </source>
</evidence>
<evidence type="ECO:0000256" key="6">
    <source>
        <dbReference type="ARBA" id="ARBA00023141"/>
    </source>
</evidence>
<dbReference type="InterPro" id="IPR005940">
    <property type="entry name" value="Anthranilate_Pribosyl_Tfrase"/>
</dbReference>
<dbReference type="Pfam" id="PF00591">
    <property type="entry name" value="Glycos_transf_3"/>
    <property type="match status" value="1"/>
</dbReference>
<dbReference type="Pfam" id="PF02885">
    <property type="entry name" value="Glycos_trans_3N"/>
    <property type="match status" value="1"/>
</dbReference>
<comment type="caution">
    <text evidence="9">Lacks conserved residue(s) required for the propagation of feature annotation.</text>
</comment>
<dbReference type="STRING" id="177437.HRM2_17690"/>
<evidence type="ECO:0000256" key="9">
    <source>
        <dbReference type="HAMAP-Rule" id="MF_00211"/>
    </source>
</evidence>
<keyword evidence="6 9" id="KW-0057">Aromatic amino acid biosynthesis</keyword>
<feature type="binding site" evidence="9">
    <location>
        <begin position="84"/>
        <end position="85"/>
    </location>
    <ligand>
        <name>5-phospho-alpha-D-ribose 1-diphosphate</name>
        <dbReference type="ChEBI" id="CHEBI:58017"/>
    </ligand>
</feature>
<feature type="binding site" evidence="9">
    <location>
        <position position="89"/>
    </location>
    <ligand>
        <name>5-phospho-alpha-D-ribose 1-diphosphate</name>
        <dbReference type="ChEBI" id="CHEBI:58017"/>
    </ligand>
</feature>
<evidence type="ECO:0000256" key="8">
    <source>
        <dbReference type="ARBA" id="ARBA00061188"/>
    </source>
</evidence>
<feature type="binding site" evidence="9">
    <location>
        <position position="93"/>
    </location>
    <ligand>
        <name>Mg(2+)</name>
        <dbReference type="ChEBI" id="CHEBI:18420"/>
        <label>1</label>
    </ligand>
</feature>
<dbReference type="Proteomes" id="UP000000442">
    <property type="component" value="Chromosome"/>
</dbReference>
<evidence type="ECO:0000259" key="10">
    <source>
        <dbReference type="Pfam" id="PF00591"/>
    </source>
</evidence>
<evidence type="ECO:0000256" key="1">
    <source>
        <dbReference type="ARBA" id="ARBA00004907"/>
    </source>
</evidence>
<feature type="binding site" evidence="9">
    <location>
        <position position="121"/>
    </location>
    <ligand>
        <name>5-phospho-alpha-D-ribose 1-diphosphate</name>
        <dbReference type="ChEBI" id="CHEBI:58017"/>
    </ligand>
</feature>
<dbReference type="GO" id="GO:0000162">
    <property type="term" value="P:L-tryptophan biosynthetic process"/>
    <property type="evidence" value="ECO:0007669"/>
    <property type="project" value="UniProtKB-UniRule"/>
</dbReference>
<dbReference type="OrthoDB" id="9806430at2"/>
<keyword evidence="3 9" id="KW-0328">Glycosyltransferase</keyword>
<evidence type="ECO:0000256" key="2">
    <source>
        <dbReference type="ARBA" id="ARBA00022605"/>
    </source>
</evidence>
<organism evidence="12 13">
    <name type="scientific">Desulforapulum autotrophicum (strain ATCC 43914 / DSM 3382 / VKM B-1955 / HRM2)</name>
    <name type="common">Desulfobacterium autotrophicum</name>
    <dbReference type="NCBI Taxonomy" id="177437"/>
    <lineage>
        <taxon>Bacteria</taxon>
        <taxon>Pseudomonadati</taxon>
        <taxon>Thermodesulfobacteriota</taxon>
        <taxon>Desulfobacteria</taxon>
        <taxon>Desulfobacterales</taxon>
        <taxon>Desulfobacteraceae</taxon>
        <taxon>Desulforapulum</taxon>
    </lineage>
</organism>
<keyword evidence="13" id="KW-1185">Reference proteome</keyword>
<comment type="catalytic activity">
    <reaction evidence="7 9">
        <text>N-(5-phospho-beta-D-ribosyl)anthranilate + diphosphate = 5-phospho-alpha-D-ribose 1-diphosphate + anthranilate</text>
        <dbReference type="Rhea" id="RHEA:11768"/>
        <dbReference type="ChEBI" id="CHEBI:16567"/>
        <dbReference type="ChEBI" id="CHEBI:18277"/>
        <dbReference type="ChEBI" id="CHEBI:33019"/>
        <dbReference type="ChEBI" id="CHEBI:58017"/>
        <dbReference type="EC" id="2.4.2.18"/>
    </reaction>
</comment>
<dbReference type="HOGENOM" id="CLU_034315_2_1_7"/>
<comment type="function">
    <text evidence="9">Catalyzes the transfer of the phosphoribosyl group of 5-phosphorylribose-1-pyrophosphate (PRPP) to anthranilate to yield N-(5'-phosphoribosyl)-anthranilate (PRA).</text>
</comment>
<comment type="similarity">
    <text evidence="9">Belongs to the anthranilate phosphoribosyltransferase family.</text>
</comment>
<feature type="binding site" evidence="9">
    <location>
        <begin position="109"/>
        <end position="117"/>
    </location>
    <ligand>
        <name>5-phospho-alpha-D-ribose 1-diphosphate</name>
        <dbReference type="ChEBI" id="CHEBI:58017"/>
    </ligand>
</feature>
<dbReference type="eggNOG" id="COG0547">
    <property type="taxonomic scope" value="Bacteria"/>
</dbReference>